<dbReference type="GO" id="GO:0006508">
    <property type="term" value="P:proteolysis"/>
    <property type="evidence" value="ECO:0007669"/>
    <property type="project" value="UniProtKB-KW"/>
</dbReference>
<keyword evidence="9" id="KW-0325">Glycoprotein</keyword>
<keyword evidence="3 13" id="KW-0732">Signal</keyword>
<keyword evidence="8" id="KW-1015">Disulfide bond</keyword>
<comment type="similarity">
    <text evidence="10 13">Belongs to the peptidase S1 family. CLIP subfamily.</text>
</comment>
<dbReference type="EMBL" id="GANO01002885">
    <property type="protein sequence ID" value="JAB56986.1"/>
    <property type="molecule type" value="mRNA"/>
</dbReference>
<dbReference type="PROSITE" id="PS51888">
    <property type="entry name" value="CLIP"/>
    <property type="match status" value="1"/>
</dbReference>
<dbReference type="CDD" id="cd00190">
    <property type="entry name" value="Tryp_SPc"/>
    <property type="match status" value="1"/>
</dbReference>
<dbReference type="PROSITE" id="PS50240">
    <property type="entry name" value="TRYPSIN_DOM"/>
    <property type="match status" value="1"/>
</dbReference>
<dbReference type="GO" id="GO:0004252">
    <property type="term" value="F:serine-type endopeptidase activity"/>
    <property type="evidence" value="ECO:0007669"/>
    <property type="project" value="UniProtKB-UniRule"/>
</dbReference>
<dbReference type="InterPro" id="IPR022700">
    <property type="entry name" value="CLIP"/>
</dbReference>
<evidence type="ECO:0000256" key="10">
    <source>
        <dbReference type="ARBA" id="ARBA00024195"/>
    </source>
</evidence>
<evidence type="ECO:0000256" key="8">
    <source>
        <dbReference type="ARBA" id="ARBA00023157"/>
    </source>
</evidence>
<dbReference type="InterPro" id="IPR018114">
    <property type="entry name" value="TRYPSIN_HIS"/>
</dbReference>
<dbReference type="PANTHER" id="PTHR24258">
    <property type="entry name" value="SERINE PROTEASE-RELATED"/>
    <property type="match status" value="1"/>
</dbReference>
<evidence type="ECO:0000256" key="6">
    <source>
        <dbReference type="ARBA" id="ARBA00022825"/>
    </source>
</evidence>
<keyword evidence="4 12" id="KW-0378">Hydrolase</keyword>
<dbReference type="Gene3D" id="2.40.10.10">
    <property type="entry name" value="Trypsin-like serine proteases"/>
    <property type="match status" value="2"/>
</dbReference>
<dbReference type="Gene3D" id="3.30.1640.30">
    <property type="match status" value="1"/>
</dbReference>
<evidence type="ECO:0000256" key="4">
    <source>
        <dbReference type="ARBA" id="ARBA00022801"/>
    </source>
</evidence>
<dbReference type="Pfam" id="PF12032">
    <property type="entry name" value="CLIP"/>
    <property type="match status" value="1"/>
</dbReference>
<keyword evidence="7" id="KW-0865">Zymogen</keyword>
<feature type="signal peptide" evidence="13">
    <location>
        <begin position="1"/>
        <end position="21"/>
    </location>
</feature>
<feature type="chain" id="PRO_5023973454" description="CLIP domain-containing serine protease" evidence="13">
    <location>
        <begin position="22"/>
        <end position="369"/>
    </location>
</feature>
<feature type="domain" description="Clip" evidence="15">
    <location>
        <begin position="27"/>
        <end position="80"/>
    </location>
</feature>
<evidence type="ECO:0000259" key="15">
    <source>
        <dbReference type="PROSITE" id="PS51888"/>
    </source>
</evidence>
<dbReference type="AlphaFoldDB" id="U5ET91"/>
<evidence type="ECO:0000259" key="14">
    <source>
        <dbReference type="PROSITE" id="PS50240"/>
    </source>
</evidence>
<protein>
    <recommendedName>
        <fullName evidence="13">CLIP domain-containing serine protease</fullName>
        <ecNumber evidence="12">3.4.21.-</ecNumber>
    </recommendedName>
</protein>
<evidence type="ECO:0000256" key="12">
    <source>
        <dbReference type="RuleBase" id="RU363034"/>
    </source>
</evidence>
<evidence type="ECO:0000256" key="13">
    <source>
        <dbReference type="RuleBase" id="RU366078"/>
    </source>
</evidence>
<comment type="domain">
    <text evidence="13">The clip domain consists of 35-55 residues which are 'knitted' together usually by 3 conserved disulfide bonds forming a clip-like compact structure.</text>
</comment>
<feature type="domain" description="Peptidase S1" evidence="14">
    <location>
        <begin position="111"/>
        <end position="368"/>
    </location>
</feature>
<dbReference type="GO" id="GO:0005576">
    <property type="term" value="C:extracellular region"/>
    <property type="evidence" value="ECO:0007669"/>
    <property type="project" value="UniProtKB-SubCell"/>
</dbReference>
<proteinExistence type="evidence at transcript level"/>
<evidence type="ECO:0000256" key="1">
    <source>
        <dbReference type="ARBA" id="ARBA00022659"/>
    </source>
</evidence>
<dbReference type="InterPro" id="IPR043504">
    <property type="entry name" value="Peptidase_S1_PA_chymotrypsin"/>
</dbReference>
<keyword evidence="13" id="KW-0964">Secreted</keyword>
<keyword evidence="1" id="KW-0768">Sushi</keyword>
<evidence type="ECO:0000256" key="5">
    <source>
        <dbReference type="ARBA" id="ARBA00022820"/>
    </source>
</evidence>
<evidence type="ECO:0000256" key="7">
    <source>
        <dbReference type="ARBA" id="ARBA00023145"/>
    </source>
</evidence>
<dbReference type="PROSITE" id="PS00135">
    <property type="entry name" value="TRYPSIN_SER"/>
    <property type="match status" value="1"/>
</dbReference>
<dbReference type="FunFam" id="2.40.10.10:FF:000120">
    <property type="entry name" value="Putative serine protease"/>
    <property type="match status" value="1"/>
</dbReference>
<organism evidence="16">
    <name type="scientific">Corethrella appendiculata</name>
    <dbReference type="NCBI Taxonomy" id="1370023"/>
    <lineage>
        <taxon>Eukaryota</taxon>
        <taxon>Metazoa</taxon>
        <taxon>Ecdysozoa</taxon>
        <taxon>Arthropoda</taxon>
        <taxon>Hexapoda</taxon>
        <taxon>Insecta</taxon>
        <taxon>Pterygota</taxon>
        <taxon>Neoptera</taxon>
        <taxon>Endopterygota</taxon>
        <taxon>Diptera</taxon>
        <taxon>Nematocera</taxon>
        <taxon>Culicoidea</taxon>
        <taxon>Chaoboridae</taxon>
        <taxon>Corethrella</taxon>
    </lineage>
</organism>
<dbReference type="PROSITE" id="PS00134">
    <property type="entry name" value="TRYPSIN_HIS"/>
    <property type="match status" value="1"/>
</dbReference>
<dbReference type="SMART" id="SM00020">
    <property type="entry name" value="Tryp_SPc"/>
    <property type="match status" value="1"/>
</dbReference>
<dbReference type="Pfam" id="PF00089">
    <property type="entry name" value="Trypsin"/>
    <property type="match status" value="1"/>
</dbReference>
<keyword evidence="2 12" id="KW-0645">Protease</keyword>
<dbReference type="EC" id="3.4.21.-" evidence="12"/>
<name>U5ET91_9DIPT</name>
<dbReference type="InterPro" id="IPR033116">
    <property type="entry name" value="TRYPSIN_SER"/>
</dbReference>
<dbReference type="PANTHER" id="PTHR24258:SF144">
    <property type="entry name" value="GH14088P"/>
    <property type="match status" value="1"/>
</dbReference>
<dbReference type="FunFam" id="3.30.1640.30:FF:000001">
    <property type="entry name" value="Serine protease 7"/>
    <property type="match status" value="1"/>
</dbReference>
<sequence>MKKELGFVILVIIFLINSSLCLNENDDCTNPRQQSGKCIPVRNCQFIVSILTSSTRTPEKTEFVKNSRCGVNNGRTLVCCPTLTDSNQVSSRLAKLPGIDECGAAGIQDRIVGGEITPLGEYPWMARLGYDRGLKGFAYSCGGSIINNKHIITAAHCITDIPNTWKLKHIRLGEWFTDTDPDCQDDVCADNVVDIDVDKIILHPNYNSDGKHQQNDIALIKVKHPIKYTDWVQPICLPTTQSLKTASTENEVLYVAGWGATETVYSSKYKLHLNITEVPLSQCANSYNRHFDLSLSDSQICVGGERDRDSCKGDSGGPLMRLVNGPNLPYWYLVGIVSFGPQYCGTENIPGVYTKVSNYMNWIESNLTE</sequence>
<comment type="catalytic activity">
    <reaction evidence="11">
        <text>Selective cleavage of 103-Arg-|-Ser-104 and 124-Ile-|-Ile-125 bonds in Limulus clotting factor B to form activated factor B. Cleavage of -Pro-Arg-|-Xaa- bonds in synthetic substrates.</text>
        <dbReference type="EC" id="3.4.21.84"/>
    </reaction>
</comment>
<dbReference type="InterPro" id="IPR001314">
    <property type="entry name" value="Peptidase_S1A"/>
</dbReference>
<keyword evidence="5" id="KW-0353">Hemolymph clotting</keyword>
<evidence type="ECO:0000256" key="11">
    <source>
        <dbReference type="ARBA" id="ARBA00052079"/>
    </source>
</evidence>
<keyword evidence="6 12" id="KW-0720">Serine protease</keyword>
<dbReference type="GO" id="GO:0042381">
    <property type="term" value="P:hemolymph coagulation"/>
    <property type="evidence" value="ECO:0007669"/>
    <property type="project" value="UniProtKB-KW"/>
</dbReference>
<dbReference type="SUPFAM" id="SSF50494">
    <property type="entry name" value="Trypsin-like serine proteases"/>
    <property type="match status" value="1"/>
</dbReference>
<dbReference type="InterPro" id="IPR038565">
    <property type="entry name" value="CLIP_sf"/>
</dbReference>
<evidence type="ECO:0000256" key="9">
    <source>
        <dbReference type="ARBA" id="ARBA00023180"/>
    </source>
</evidence>
<evidence type="ECO:0000313" key="16">
    <source>
        <dbReference type="EMBL" id="JAB56986.1"/>
    </source>
</evidence>
<dbReference type="InterPro" id="IPR009003">
    <property type="entry name" value="Peptidase_S1_PA"/>
</dbReference>
<comment type="subcellular location">
    <subcellularLocation>
        <location evidence="13">Secreted</location>
    </subcellularLocation>
</comment>
<dbReference type="PRINTS" id="PR00722">
    <property type="entry name" value="CHYMOTRYPSIN"/>
</dbReference>
<reference evidence="16" key="1">
    <citation type="journal article" date="2014" name="Insect Biochem. Mol. Biol.">
        <title>An insight into the sialome of the frog biting fly, Corethrella appendiculata.</title>
        <authorList>
            <person name="Ribeiro J.M.C."/>
            <person name="Chagas A.C."/>
            <person name="Pham V.M."/>
            <person name="Lounibos L.P."/>
            <person name="Calvo E."/>
        </authorList>
    </citation>
    <scope>NUCLEOTIDE SEQUENCE</scope>
    <source>
        <tissue evidence="16">Salivary glands</tissue>
    </source>
</reference>
<dbReference type="InterPro" id="IPR001254">
    <property type="entry name" value="Trypsin_dom"/>
</dbReference>
<accession>U5ET91</accession>
<evidence type="ECO:0000256" key="3">
    <source>
        <dbReference type="ARBA" id="ARBA00022729"/>
    </source>
</evidence>
<dbReference type="SMART" id="SM00680">
    <property type="entry name" value="CLIP"/>
    <property type="match status" value="1"/>
</dbReference>
<evidence type="ECO:0000256" key="2">
    <source>
        <dbReference type="ARBA" id="ARBA00022670"/>
    </source>
</evidence>